<gene>
    <name evidence="1" type="ORF">GCM10020221_16810</name>
</gene>
<sequence>MRWRAYSRFQNSASAPDATAADLRLALTSELGPDATAEDLQLALTNDELSPPLLAAA</sequence>
<comment type="caution">
    <text evidence="1">The sequence shown here is derived from an EMBL/GenBank/DDBJ whole genome shotgun (WGS) entry which is preliminary data.</text>
</comment>
<dbReference type="Proteomes" id="UP001501102">
    <property type="component" value="Unassembled WGS sequence"/>
</dbReference>
<protein>
    <submittedName>
        <fullName evidence="1">Uncharacterized protein</fullName>
    </submittedName>
</protein>
<reference evidence="2" key="1">
    <citation type="journal article" date="2019" name="Int. J. Syst. Evol. Microbiol.">
        <title>The Global Catalogue of Microorganisms (GCM) 10K type strain sequencing project: providing services to taxonomists for standard genome sequencing and annotation.</title>
        <authorList>
            <consortium name="The Broad Institute Genomics Platform"/>
            <consortium name="The Broad Institute Genome Sequencing Center for Infectious Disease"/>
            <person name="Wu L."/>
            <person name="Ma J."/>
        </authorList>
    </citation>
    <scope>NUCLEOTIDE SEQUENCE [LARGE SCALE GENOMIC DNA]</scope>
    <source>
        <strain evidence="2">JCM 4087</strain>
    </source>
</reference>
<evidence type="ECO:0000313" key="1">
    <source>
        <dbReference type="EMBL" id="GAA2921247.1"/>
    </source>
</evidence>
<dbReference type="RefSeq" id="WP_344961971.1">
    <property type="nucleotide sequence ID" value="NZ_BAAAXZ010000063.1"/>
</dbReference>
<accession>A0ABP6J4V2</accession>
<name>A0ABP6J4V2_STRTU</name>
<keyword evidence="2" id="KW-1185">Reference proteome</keyword>
<evidence type="ECO:0000313" key="2">
    <source>
        <dbReference type="Proteomes" id="UP001501102"/>
    </source>
</evidence>
<organism evidence="1 2">
    <name type="scientific">Streptomyces thioluteus</name>
    <dbReference type="NCBI Taxonomy" id="66431"/>
    <lineage>
        <taxon>Bacteria</taxon>
        <taxon>Bacillati</taxon>
        <taxon>Actinomycetota</taxon>
        <taxon>Actinomycetes</taxon>
        <taxon>Kitasatosporales</taxon>
        <taxon>Streptomycetaceae</taxon>
        <taxon>Streptomyces</taxon>
    </lineage>
</organism>
<dbReference type="EMBL" id="BAAAXZ010000063">
    <property type="protein sequence ID" value="GAA2921247.1"/>
    <property type="molecule type" value="Genomic_DNA"/>
</dbReference>
<proteinExistence type="predicted"/>